<evidence type="ECO:0000256" key="11">
    <source>
        <dbReference type="ARBA" id="ARBA00022927"/>
    </source>
</evidence>
<accession>F2U7F8</accession>
<dbReference type="EMBL" id="GL832963">
    <property type="protein sequence ID" value="EGD83375.1"/>
    <property type="molecule type" value="Genomic_DNA"/>
</dbReference>
<keyword evidence="14" id="KW-0576">Peroxisome</keyword>
<dbReference type="GO" id="GO:0016740">
    <property type="term" value="F:transferase activity"/>
    <property type="evidence" value="ECO:0007669"/>
    <property type="project" value="UniProtKB-KW"/>
</dbReference>
<organism evidence="17">
    <name type="scientific">Salpingoeca rosetta (strain ATCC 50818 / BSB-021)</name>
    <dbReference type="NCBI Taxonomy" id="946362"/>
    <lineage>
        <taxon>Eukaryota</taxon>
        <taxon>Choanoflagellata</taxon>
        <taxon>Craspedida</taxon>
        <taxon>Salpingoecidae</taxon>
        <taxon>Salpingoeca</taxon>
    </lineage>
</organism>
<evidence type="ECO:0000259" key="15">
    <source>
        <dbReference type="Pfam" id="PF04757"/>
    </source>
</evidence>
<dbReference type="InterPro" id="IPR025654">
    <property type="entry name" value="PEX2/10"/>
</dbReference>
<evidence type="ECO:0000256" key="2">
    <source>
        <dbReference type="ARBA" id="ARBA00004906"/>
    </source>
</evidence>
<evidence type="ECO:0000256" key="8">
    <source>
        <dbReference type="ARBA" id="ARBA00022771"/>
    </source>
</evidence>
<dbReference type="PANTHER" id="PTHR23350:SF4">
    <property type="entry name" value="PEROXISOME BIOGENESIS FACTOR 2"/>
    <property type="match status" value="1"/>
</dbReference>
<keyword evidence="6" id="KW-0812">Transmembrane</keyword>
<evidence type="ECO:0000256" key="7">
    <source>
        <dbReference type="ARBA" id="ARBA00022723"/>
    </source>
</evidence>
<gene>
    <name evidence="16" type="ORF">PTSG_03982</name>
</gene>
<dbReference type="PROSITE" id="PS00518">
    <property type="entry name" value="ZF_RING_1"/>
    <property type="match status" value="1"/>
</dbReference>
<comment type="similarity">
    <text evidence="3">Belongs to the pex2/pex10/pex12 family.</text>
</comment>
<evidence type="ECO:0000313" key="16">
    <source>
        <dbReference type="EMBL" id="EGD83375.1"/>
    </source>
</evidence>
<evidence type="ECO:0000256" key="12">
    <source>
        <dbReference type="ARBA" id="ARBA00022989"/>
    </source>
</evidence>
<sequence>MFPPNQGSLLVWKRTYGQTLAGIRPAKGTSLRRLLLRPILTAIAVYISKRGLQFMLGHRFHRAGEHTWKRRLLRLLTNAQRVVEVLSTLNHFVFLYSADFPTLPDRLLRLSYTRTAASATTMLGYLQQEMLIQVLLVALRRVAHIPASLPAWLTARPVDPHASEVSPSSSSSSSSLRCMRCLGRCIQLPCSGACGHPICFSCAVIAFTSEGDITCKLCGAPCRARNLRLAQPLQYVAPAPSSLALS</sequence>
<feature type="domain" description="Pex N-terminal" evidence="15">
    <location>
        <begin position="8"/>
        <end position="122"/>
    </location>
</feature>
<keyword evidence="12" id="KW-1133">Transmembrane helix</keyword>
<name>F2U7F8_SALR5</name>
<keyword evidence="5" id="KW-0808">Transferase</keyword>
<reference evidence="16" key="1">
    <citation type="submission" date="2009-08" db="EMBL/GenBank/DDBJ databases">
        <title>Annotation of Salpingoeca rosetta.</title>
        <authorList>
            <consortium name="The Broad Institute Genome Sequencing Platform"/>
            <person name="Russ C."/>
            <person name="Cuomo C."/>
            <person name="Burger G."/>
            <person name="Gray M.W."/>
            <person name="Holland P.W.H."/>
            <person name="King N."/>
            <person name="Lang F.B.F."/>
            <person name="Roger A.J."/>
            <person name="Ruiz-Trillo I."/>
            <person name="Young S.K."/>
            <person name="Zeng Q."/>
            <person name="Gargeya S."/>
            <person name="Alvarado L."/>
            <person name="Berlin A."/>
            <person name="Chapman S.B."/>
            <person name="Chen Z."/>
            <person name="Freedman E."/>
            <person name="Gellesch M."/>
            <person name="Goldberg J."/>
            <person name="Griggs A."/>
            <person name="Gujja S."/>
            <person name="Heilman E."/>
            <person name="Heiman D."/>
            <person name="Howarth C."/>
            <person name="Mehta T."/>
            <person name="Neiman D."/>
            <person name="Pearson M."/>
            <person name="Roberts A."/>
            <person name="Saif S."/>
            <person name="Shea T."/>
            <person name="Shenoy N."/>
            <person name="Sisk P."/>
            <person name="Stolte C."/>
            <person name="Sykes S."/>
            <person name="White J."/>
            <person name="Yandava C."/>
            <person name="Haas B."/>
            <person name="Nusbaum C."/>
            <person name="Birren B."/>
        </authorList>
    </citation>
    <scope>NUCLEOTIDE SEQUENCE [LARGE SCALE GENOMIC DNA]</scope>
    <source>
        <strain evidence="16">ATCC 50818</strain>
    </source>
</reference>
<dbReference type="InParanoid" id="F2U7F8"/>
<keyword evidence="10" id="KW-0862">Zinc</keyword>
<keyword evidence="11" id="KW-0653">Protein transport</keyword>
<keyword evidence="13" id="KW-0472">Membrane</keyword>
<evidence type="ECO:0000256" key="3">
    <source>
        <dbReference type="ARBA" id="ARBA00008704"/>
    </source>
</evidence>
<keyword evidence="7" id="KW-0479">Metal-binding</keyword>
<dbReference type="KEGG" id="sre:PTSG_03982"/>
<dbReference type="Proteomes" id="UP000007799">
    <property type="component" value="Unassembled WGS sequence"/>
</dbReference>
<dbReference type="PANTHER" id="PTHR23350">
    <property type="entry name" value="PEROXISOME ASSEMBLY PROTEIN 10"/>
    <property type="match status" value="1"/>
</dbReference>
<evidence type="ECO:0000256" key="6">
    <source>
        <dbReference type="ARBA" id="ARBA00022692"/>
    </source>
</evidence>
<dbReference type="AlphaFoldDB" id="F2U7F8"/>
<dbReference type="GO" id="GO:0008270">
    <property type="term" value="F:zinc ion binding"/>
    <property type="evidence" value="ECO:0007669"/>
    <property type="project" value="UniProtKB-KW"/>
</dbReference>
<keyword evidence="4" id="KW-0813">Transport</keyword>
<evidence type="ECO:0000256" key="13">
    <source>
        <dbReference type="ARBA" id="ARBA00023136"/>
    </source>
</evidence>
<evidence type="ECO:0000256" key="9">
    <source>
        <dbReference type="ARBA" id="ARBA00022786"/>
    </source>
</evidence>
<evidence type="ECO:0000256" key="1">
    <source>
        <dbReference type="ARBA" id="ARBA00004585"/>
    </source>
</evidence>
<dbReference type="Pfam" id="PF04757">
    <property type="entry name" value="Pex2_Pex12"/>
    <property type="match status" value="1"/>
</dbReference>
<dbReference type="InterPro" id="IPR017907">
    <property type="entry name" value="Znf_RING_CS"/>
</dbReference>
<dbReference type="GeneID" id="16075458"/>
<dbReference type="GO" id="GO:0005778">
    <property type="term" value="C:peroxisomal membrane"/>
    <property type="evidence" value="ECO:0007669"/>
    <property type="project" value="UniProtKB-SubCell"/>
</dbReference>
<keyword evidence="17" id="KW-1185">Reference proteome</keyword>
<evidence type="ECO:0000256" key="4">
    <source>
        <dbReference type="ARBA" id="ARBA00022448"/>
    </source>
</evidence>
<dbReference type="InterPro" id="IPR006845">
    <property type="entry name" value="Pex_N"/>
</dbReference>
<evidence type="ECO:0000256" key="10">
    <source>
        <dbReference type="ARBA" id="ARBA00022833"/>
    </source>
</evidence>
<dbReference type="GO" id="GO:0016558">
    <property type="term" value="P:protein import into peroxisome matrix"/>
    <property type="evidence" value="ECO:0007669"/>
    <property type="project" value="InterPro"/>
</dbReference>
<comment type="subcellular location">
    <subcellularLocation>
        <location evidence="1">Peroxisome membrane</location>
        <topology evidence="1">Multi-pass membrane protein</topology>
    </subcellularLocation>
</comment>
<dbReference type="RefSeq" id="XP_004994879.1">
    <property type="nucleotide sequence ID" value="XM_004994822.1"/>
</dbReference>
<comment type="pathway">
    <text evidence="2">Protein modification; protein ubiquitination.</text>
</comment>
<evidence type="ECO:0000313" key="17">
    <source>
        <dbReference type="Proteomes" id="UP000007799"/>
    </source>
</evidence>
<protein>
    <recommendedName>
        <fullName evidence="15">Pex N-terminal domain-containing protein</fullName>
    </recommendedName>
</protein>
<keyword evidence="9" id="KW-0833">Ubl conjugation pathway</keyword>
<proteinExistence type="inferred from homology"/>
<keyword evidence="8" id="KW-0863">Zinc-finger</keyword>
<evidence type="ECO:0000256" key="5">
    <source>
        <dbReference type="ARBA" id="ARBA00022679"/>
    </source>
</evidence>
<evidence type="ECO:0000256" key="14">
    <source>
        <dbReference type="ARBA" id="ARBA00023140"/>
    </source>
</evidence>